<feature type="binding site" evidence="4">
    <location>
        <position position="93"/>
    </location>
    <ligand>
        <name>a divalent metal cation</name>
        <dbReference type="ChEBI" id="CHEBI:60240"/>
        <label>1</label>
    </ligand>
</feature>
<protein>
    <recommendedName>
        <fullName evidence="7">Hydrolase TatD</fullName>
    </recommendedName>
</protein>
<dbReference type="OrthoDB" id="9810005at2"/>
<keyword evidence="2 4" id="KW-0479">Metal-binding</keyword>
<dbReference type="PANTHER" id="PTHR46124">
    <property type="entry name" value="D-AMINOACYL-TRNA DEACYLASE"/>
    <property type="match status" value="1"/>
</dbReference>
<dbReference type="InterPro" id="IPR001130">
    <property type="entry name" value="TatD-like"/>
</dbReference>
<dbReference type="FunFam" id="3.20.20.140:FF:000005">
    <property type="entry name" value="TatD family hydrolase"/>
    <property type="match status" value="1"/>
</dbReference>
<name>A0A222FLC0_9GAMM</name>
<accession>A0A222FLC0</accession>
<keyword evidence="6" id="KW-1185">Reference proteome</keyword>
<reference evidence="5 6" key="1">
    <citation type="submission" date="2017-07" db="EMBL/GenBank/DDBJ databases">
        <title>Annotated genome sequence of Bacterioplanes sanyensis isolated from Red Sea.</title>
        <authorList>
            <person name="Rehman Z.U."/>
        </authorList>
    </citation>
    <scope>NUCLEOTIDE SEQUENCE [LARGE SCALE GENOMIC DNA]</scope>
    <source>
        <strain evidence="5 6">NV9</strain>
    </source>
</reference>
<feature type="binding site" evidence="4">
    <location>
        <position position="8"/>
    </location>
    <ligand>
        <name>a divalent metal cation</name>
        <dbReference type="ChEBI" id="CHEBI:60240"/>
        <label>1</label>
    </ligand>
</feature>
<evidence type="ECO:0000313" key="5">
    <source>
        <dbReference type="EMBL" id="ASP39314.1"/>
    </source>
</evidence>
<dbReference type="PANTHER" id="PTHR46124:SF3">
    <property type="entry name" value="HYDROLASE"/>
    <property type="match status" value="1"/>
</dbReference>
<organism evidence="5 6">
    <name type="scientific">Bacterioplanes sanyensis</name>
    <dbReference type="NCBI Taxonomy" id="1249553"/>
    <lineage>
        <taxon>Bacteria</taxon>
        <taxon>Pseudomonadati</taxon>
        <taxon>Pseudomonadota</taxon>
        <taxon>Gammaproteobacteria</taxon>
        <taxon>Oceanospirillales</taxon>
        <taxon>Oceanospirillaceae</taxon>
        <taxon>Bacterioplanes</taxon>
    </lineage>
</organism>
<dbReference type="RefSeq" id="WP_094060494.1">
    <property type="nucleotide sequence ID" value="NZ_CP022530.1"/>
</dbReference>
<gene>
    <name evidence="5" type="ORF">CHH28_11775</name>
</gene>
<feature type="binding site" evidence="4">
    <location>
        <position position="205"/>
    </location>
    <ligand>
        <name>a divalent metal cation</name>
        <dbReference type="ChEBI" id="CHEBI:60240"/>
        <label>1</label>
    </ligand>
</feature>
<evidence type="ECO:0000256" key="3">
    <source>
        <dbReference type="ARBA" id="ARBA00022801"/>
    </source>
</evidence>
<sequence length="256" mass="29163">MLQWTDAHCHFDFPVFDQQRERHWQWCQTLGVSTLLIPGVTLRQSRVLPDLCRDHRWYWCAGLHPYFAHEHQWSHLDELADVARQPDCTAIGEFGLDYVIADSEEAKKQQWSLFDSQLALAQQLKLPVVLHVRKAHDQVAQRLRQRQFTEGGLVHAFSGSVQQAKAYLDRGLKLGLGGAITHPRASRLRRTVTSLPSDAWLLETDAPDMTPAFWQGPNSPAAIPLIAQVLAHVKRQSLAQIAAQNEQLFSRLFLKP</sequence>
<dbReference type="SUPFAM" id="SSF51556">
    <property type="entry name" value="Metallo-dependent hydrolases"/>
    <property type="match status" value="1"/>
</dbReference>
<proteinExistence type="inferred from homology"/>
<dbReference type="PROSITE" id="PS01090">
    <property type="entry name" value="TATD_2"/>
    <property type="match status" value="1"/>
</dbReference>
<dbReference type="GO" id="GO:0046872">
    <property type="term" value="F:metal ion binding"/>
    <property type="evidence" value="ECO:0007669"/>
    <property type="project" value="UniProtKB-KW"/>
</dbReference>
<dbReference type="KEGG" id="bsan:CHH28_11775"/>
<dbReference type="AlphaFoldDB" id="A0A222FLC0"/>
<keyword evidence="3" id="KW-0378">Hydrolase</keyword>
<dbReference type="GO" id="GO:0005829">
    <property type="term" value="C:cytosol"/>
    <property type="evidence" value="ECO:0007669"/>
    <property type="project" value="TreeGrafter"/>
</dbReference>
<evidence type="ECO:0000256" key="1">
    <source>
        <dbReference type="ARBA" id="ARBA00009275"/>
    </source>
</evidence>
<evidence type="ECO:0000313" key="6">
    <source>
        <dbReference type="Proteomes" id="UP000202440"/>
    </source>
</evidence>
<dbReference type="Gene3D" id="3.20.20.140">
    <property type="entry name" value="Metal-dependent hydrolases"/>
    <property type="match status" value="1"/>
</dbReference>
<evidence type="ECO:0000256" key="2">
    <source>
        <dbReference type="ARBA" id="ARBA00022723"/>
    </source>
</evidence>
<feature type="binding site" evidence="4">
    <location>
        <position position="10"/>
    </location>
    <ligand>
        <name>a divalent metal cation</name>
        <dbReference type="ChEBI" id="CHEBI:60240"/>
        <label>1</label>
    </ligand>
</feature>
<feature type="binding site" evidence="4">
    <location>
        <position position="155"/>
    </location>
    <ligand>
        <name>a divalent metal cation</name>
        <dbReference type="ChEBI" id="CHEBI:60240"/>
        <label>2</label>
    </ligand>
</feature>
<dbReference type="InterPro" id="IPR018228">
    <property type="entry name" value="DNase_TatD-rel_CS"/>
</dbReference>
<dbReference type="InterPro" id="IPR032466">
    <property type="entry name" value="Metal_Hydrolase"/>
</dbReference>
<feature type="binding site" evidence="4">
    <location>
        <position position="131"/>
    </location>
    <ligand>
        <name>a divalent metal cation</name>
        <dbReference type="ChEBI" id="CHEBI:60240"/>
        <label>2</label>
    </ligand>
</feature>
<dbReference type="Pfam" id="PF01026">
    <property type="entry name" value="TatD_DNase"/>
    <property type="match status" value="1"/>
</dbReference>
<dbReference type="Proteomes" id="UP000202440">
    <property type="component" value="Chromosome"/>
</dbReference>
<comment type="similarity">
    <text evidence="1">Belongs to the metallo-dependent hydrolases superfamily. TatD-type hydrolase family.</text>
</comment>
<evidence type="ECO:0000256" key="4">
    <source>
        <dbReference type="PIRSR" id="PIRSR005902-1"/>
    </source>
</evidence>
<dbReference type="GO" id="GO:0016788">
    <property type="term" value="F:hydrolase activity, acting on ester bonds"/>
    <property type="evidence" value="ECO:0007669"/>
    <property type="project" value="InterPro"/>
</dbReference>
<dbReference type="PIRSF" id="PIRSF005902">
    <property type="entry name" value="DNase_TatD"/>
    <property type="match status" value="1"/>
</dbReference>
<evidence type="ECO:0008006" key="7">
    <source>
        <dbReference type="Google" id="ProtNLM"/>
    </source>
</evidence>
<dbReference type="EMBL" id="CP022530">
    <property type="protein sequence ID" value="ASP39314.1"/>
    <property type="molecule type" value="Genomic_DNA"/>
</dbReference>
<dbReference type="CDD" id="cd01310">
    <property type="entry name" value="TatD_DNAse"/>
    <property type="match status" value="1"/>
</dbReference>